<accession>A0A0D0I5C6</accession>
<dbReference type="Gene3D" id="1.10.10.10">
    <property type="entry name" value="Winged helix-like DNA-binding domain superfamily/Winged helix DNA-binding domain"/>
    <property type="match status" value="1"/>
</dbReference>
<dbReference type="RefSeq" id="WP_042556714.1">
    <property type="nucleotide sequence ID" value="NZ_JXQW01000119.1"/>
</dbReference>
<dbReference type="EMBL" id="JXQW01000119">
    <property type="protein sequence ID" value="KIP88092.1"/>
    <property type="molecule type" value="Genomic_DNA"/>
</dbReference>
<dbReference type="GO" id="GO:0003700">
    <property type="term" value="F:DNA-binding transcription factor activity"/>
    <property type="evidence" value="ECO:0007669"/>
    <property type="project" value="InterPro"/>
</dbReference>
<reference evidence="2 3" key="1">
    <citation type="submission" date="2014-12" db="EMBL/GenBank/DDBJ databases">
        <title>16Stimator: statistical estimation of ribosomal gene copy numbers from draft genome assemblies.</title>
        <authorList>
            <person name="Perisin M.A."/>
            <person name="Vetter M."/>
            <person name="Gilbert J.A."/>
            <person name="Bergelson J."/>
        </authorList>
    </citation>
    <scope>NUCLEOTIDE SEQUENCE [LARGE SCALE GENOMIC DNA]</scope>
    <source>
        <strain evidence="2 3">MEJ086</strain>
    </source>
</reference>
<evidence type="ECO:0000313" key="3">
    <source>
        <dbReference type="Proteomes" id="UP000032068"/>
    </source>
</evidence>
<organism evidence="2 3">
    <name type="scientific">Pseudomonas fulva</name>
    <dbReference type="NCBI Taxonomy" id="47880"/>
    <lineage>
        <taxon>Bacteria</taxon>
        <taxon>Pseudomonadati</taxon>
        <taxon>Pseudomonadota</taxon>
        <taxon>Gammaproteobacteria</taxon>
        <taxon>Pseudomonadales</taxon>
        <taxon>Pseudomonadaceae</taxon>
        <taxon>Pseudomonas</taxon>
    </lineage>
</organism>
<dbReference type="AlphaFoldDB" id="A0A0D0I5C6"/>
<dbReference type="PRINTS" id="PR00598">
    <property type="entry name" value="HTHMARR"/>
</dbReference>
<dbReference type="Pfam" id="PF12802">
    <property type="entry name" value="MarR_2"/>
    <property type="match status" value="1"/>
</dbReference>
<feature type="domain" description="HTH marR-type" evidence="1">
    <location>
        <begin position="14"/>
        <end position="146"/>
    </location>
</feature>
<dbReference type="SUPFAM" id="SSF46785">
    <property type="entry name" value="Winged helix' DNA-binding domain"/>
    <property type="match status" value="1"/>
</dbReference>
<protein>
    <submittedName>
        <fullName evidence="2">MarR family transcriptional regulator</fullName>
    </submittedName>
</protein>
<dbReference type="GO" id="GO:0006950">
    <property type="term" value="P:response to stress"/>
    <property type="evidence" value="ECO:0007669"/>
    <property type="project" value="TreeGrafter"/>
</dbReference>
<evidence type="ECO:0000313" key="2">
    <source>
        <dbReference type="EMBL" id="KIP88092.1"/>
    </source>
</evidence>
<dbReference type="SMART" id="SM00347">
    <property type="entry name" value="HTH_MARR"/>
    <property type="match status" value="1"/>
</dbReference>
<proteinExistence type="predicted"/>
<dbReference type="Proteomes" id="UP000032068">
    <property type="component" value="Unassembled WGS sequence"/>
</dbReference>
<dbReference type="PANTHER" id="PTHR33164">
    <property type="entry name" value="TRANSCRIPTIONAL REGULATOR, MARR FAMILY"/>
    <property type="match status" value="1"/>
</dbReference>
<dbReference type="PROSITE" id="PS50995">
    <property type="entry name" value="HTH_MARR_2"/>
    <property type="match status" value="1"/>
</dbReference>
<comment type="caution">
    <text evidence="2">The sequence shown here is derived from an EMBL/GenBank/DDBJ whole genome shotgun (WGS) entry which is preliminary data.</text>
</comment>
<dbReference type="InterPro" id="IPR039422">
    <property type="entry name" value="MarR/SlyA-like"/>
</dbReference>
<dbReference type="InterPro" id="IPR036388">
    <property type="entry name" value="WH-like_DNA-bd_sf"/>
</dbReference>
<gene>
    <name evidence="2" type="ORF">RU08_25635</name>
</gene>
<dbReference type="InterPro" id="IPR036390">
    <property type="entry name" value="WH_DNA-bd_sf"/>
</dbReference>
<dbReference type="InterPro" id="IPR000835">
    <property type="entry name" value="HTH_MarR-typ"/>
</dbReference>
<dbReference type="PANTHER" id="PTHR33164:SF95">
    <property type="entry name" value="TRANSCRIPTIONAL REGULATOR"/>
    <property type="match status" value="1"/>
</dbReference>
<sequence>MSTDNCPENTYQVTEQIGHLLRKAYQRHTAIFQQNVCDAQLTSIQFVTLCALRDHGPSSQAELIKATAVDQATIRGIVERLKARSLVALSPDPDDRRKVIVELTSAGQALLTEMIPCAQEISELTMGSLNPGERIAILYLLRKMNDSGE</sequence>
<dbReference type="OrthoDB" id="9814496at2"/>
<name>A0A0D0I5C6_9PSED</name>
<evidence type="ECO:0000259" key="1">
    <source>
        <dbReference type="PROSITE" id="PS50995"/>
    </source>
</evidence>